<dbReference type="EMBL" id="RSAS01000836">
    <property type="protein sequence ID" value="RRR66656.1"/>
    <property type="molecule type" value="Genomic_DNA"/>
</dbReference>
<evidence type="ECO:0000313" key="3">
    <source>
        <dbReference type="Proteomes" id="UP000280307"/>
    </source>
</evidence>
<proteinExistence type="predicted"/>
<name>A0A426TS43_9CHLR</name>
<evidence type="ECO:0000313" key="2">
    <source>
        <dbReference type="EMBL" id="RRR66656.1"/>
    </source>
</evidence>
<organism evidence="2 3">
    <name type="scientific">Candidatus Viridilinea halotolerans</name>
    <dbReference type="NCBI Taxonomy" id="2491704"/>
    <lineage>
        <taxon>Bacteria</taxon>
        <taxon>Bacillati</taxon>
        <taxon>Chloroflexota</taxon>
        <taxon>Chloroflexia</taxon>
        <taxon>Chloroflexales</taxon>
        <taxon>Chloroflexineae</taxon>
        <taxon>Oscillochloridaceae</taxon>
        <taxon>Candidatus Viridilinea</taxon>
    </lineage>
</organism>
<reference evidence="2 3" key="1">
    <citation type="submission" date="2018-12" db="EMBL/GenBank/DDBJ databases">
        <title>Genome Sequence of Candidatus Viridilinea halotolerans isolated from saline sulfide-rich spring.</title>
        <authorList>
            <person name="Grouzdev D.S."/>
            <person name="Burganskaya E.I."/>
            <person name="Krutkina M.S."/>
            <person name="Sukhacheva M.V."/>
            <person name="Gorlenko V.M."/>
        </authorList>
    </citation>
    <scope>NUCLEOTIDE SEQUENCE [LARGE SCALE GENOMIC DNA]</scope>
    <source>
        <strain evidence="2">Chok-6</strain>
    </source>
</reference>
<sequence length="266" mass="27417">MRILAISPLAGIGPELRQVERAARAAALAPLVRDGLACVHEIEPADREALAEAVEIHGPPDIIHFYGHGRLRGNEGELLLDAPRGGDWFAAAAMASLVGGVGLVALFACQGASINVGAGEALLGGVAQSLVAAGAPAVLGMQLAIRANAAAQAAASIYRALATGESLQTGVARARRALFVTERDTTSWFVPALYLRERSGGTYALRPTLPAPQSQTAAVPNGAHQSVIARGGTIRALRIQGQTGSHQRVYASRGGEISDVAMRISA</sequence>
<protein>
    <submittedName>
        <fullName evidence="2">CHAT domain-containing protein</fullName>
    </submittedName>
</protein>
<feature type="domain" description="CHAT" evidence="1">
    <location>
        <begin position="23"/>
        <end position="184"/>
    </location>
</feature>
<dbReference type="InterPro" id="IPR024983">
    <property type="entry name" value="CHAT_dom"/>
</dbReference>
<gene>
    <name evidence="2" type="ORF">EI684_20360</name>
</gene>
<dbReference type="AlphaFoldDB" id="A0A426TS43"/>
<dbReference type="Pfam" id="PF12770">
    <property type="entry name" value="CHAT"/>
    <property type="match status" value="1"/>
</dbReference>
<accession>A0A426TS43</accession>
<evidence type="ECO:0000259" key="1">
    <source>
        <dbReference type="Pfam" id="PF12770"/>
    </source>
</evidence>
<dbReference type="Proteomes" id="UP000280307">
    <property type="component" value="Unassembled WGS sequence"/>
</dbReference>
<comment type="caution">
    <text evidence="2">The sequence shown here is derived from an EMBL/GenBank/DDBJ whole genome shotgun (WGS) entry which is preliminary data.</text>
</comment>